<evidence type="ECO:0000256" key="2">
    <source>
        <dbReference type="ARBA" id="ARBA00022553"/>
    </source>
</evidence>
<dbReference type="CDD" id="cd05123">
    <property type="entry name" value="STKc_AGC"/>
    <property type="match status" value="1"/>
</dbReference>
<dbReference type="PROSITE" id="PS50011">
    <property type="entry name" value="PROTEIN_KINASE_DOM"/>
    <property type="match status" value="1"/>
</dbReference>
<evidence type="ECO:0000256" key="4">
    <source>
        <dbReference type="ARBA" id="ARBA00022741"/>
    </source>
</evidence>
<feature type="binding site" evidence="7">
    <location>
        <position position="42"/>
    </location>
    <ligand>
        <name>ATP</name>
        <dbReference type="ChEBI" id="CHEBI:30616"/>
    </ligand>
</feature>
<dbReference type="EMBL" id="GL983042">
    <property type="protein sequence ID" value="EGR34865.1"/>
    <property type="molecule type" value="Genomic_DNA"/>
</dbReference>
<keyword evidence="3 10" id="KW-0808">Transferase</keyword>
<dbReference type="InterPro" id="IPR011009">
    <property type="entry name" value="Kinase-like_dom_sf"/>
</dbReference>
<evidence type="ECO:0000256" key="3">
    <source>
        <dbReference type="ARBA" id="ARBA00022679"/>
    </source>
</evidence>
<dbReference type="RefSeq" id="XP_004040169.1">
    <property type="nucleotide sequence ID" value="XM_004040121.1"/>
</dbReference>
<dbReference type="InParanoid" id="G0QIY0"/>
<keyword evidence="6 7" id="KW-0067">ATP-binding</keyword>
<evidence type="ECO:0000256" key="7">
    <source>
        <dbReference type="PROSITE-ProRule" id="PRU10141"/>
    </source>
</evidence>
<accession>G0QIY0</accession>
<keyword evidence="2" id="KW-0597">Phosphoprotein</keyword>
<feature type="domain" description="Protein kinase" evidence="9">
    <location>
        <begin position="13"/>
        <end position="269"/>
    </location>
</feature>
<dbReference type="AlphaFoldDB" id="G0QIY0"/>
<keyword evidence="1 8" id="KW-0723">Serine/threonine-protein kinase</keyword>
<dbReference type="Proteomes" id="UP000008983">
    <property type="component" value="Unassembled WGS sequence"/>
</dbReference>
<comment type="similarity">
    <text evidence="8">Belongs to the protein kinase superfamily.</text>
</comment>
<sequence>MEYQSNNYGIELYNILSHIGQGSYGNIYLIQNKKTQKKYAMKILNKEKILTNNLIQYAISEKSIMQKCNSSFIVKLYHAFQTQNFLIFVMDYCAGGNLYNYLQLNKRFDEDIALKYLSEITLAIEELHYNNILYRDLKPENIVLCQDGHIKLIDFGLSKEDQGTGVSSTFCGSGVYLAPEIINKKGHNKSVDWYQLGILAYELLVGQPPFNQIDRKQLYYNIQNKKAEFPLFLSQKAKSLISQLINKNPEERLGSGKNDSEEIKNHEFFQTINWFDVKQKFFFFCYQKNKIKCNFFFFHFYKKILLTSNTYLQQYC</sequence>
<evidence type="ECO:0000256" key="8">
    <source>
        <dbReference type="RuleBase" id="RU000304"/>
    </source>
</evidence>
<dbReference type="OMA" id="HESGNIM"/>
<keyword evidence="4 7" id="KW-0547">Nucleotide-binding</keyword>
<evidence type="ECO:0000256" key="1">
    <source>
        <dbReference type="ARBA" id="ARBA00022527"/>
    </source>
</evidence>
<dbReference type="PROSITE" id="PS00108">
    <property type="entry name" value="PROTEIN_KINASE_ST"/>
    <property type="match status" value="1"/>
</dbReference>
<keyword evidence="5 10" id="KW-0418">Kinase</keyword>
<dbReference type="InterPro" id="IPR017441">
    <property type="entry name" value="Protein_kinase_ATP_BS"/>
</dbReference>
<dbReference type="GO" id="GO:0005524">
    <property type="term" value="F:ATP binding"/>
    <property type="evidence" value="ECO:0007669"/>
    <property type="project" value="UniProtKB-UniRule"/>
</dbReference>
<dbReference type="GeneID" id="14911044"/>
<evidence type="ECO:0000256" key="6">
    <source>
        <dbReference type="ARBA" id="ARBA00022840"/>
    </source>
</evidence>
<dbReference type="InterPro" id="IPR000719">
    <property type="entry name" value="Prot_kinase_dom"/>
</dbReference>
<dbReference type="InterPro" id="IPR008271">
    <property type="entry name" value="Ser/Thr_kinase_AS"/>
</dbReference>
<evidence type="ECO:0000259" key="9">
    <source>
        <dbReference type="PROSITE" id="PS50011"/>
    </source>
</evidence>
<gene>
    <name evidence="10" type="ORF">IMG5_000930</name>
</gene>
<organism evidence="10 11">
    <name type="scientific">Ichthyophthirius multifiliis</name>
    <name type="common">White spot disease agent</name>
    <name type="synonym">Ich</name>
    <dbReference type="NCBI Taxonomy" id="5932"/>
    <lineage>
        <taxon>Eukaryota</taxon>
        <taxon>Sar</taxon>
        <taxon>Alveolata</taxon>
        <taxon>Ciliophora</taxon>
        <taxon>Intramacronucleata</taxon>
        <taxon>Oligohymenophorea</taxon>
        <taxon>Hymenostomatida</taxon>
        <taxon>Ophryoglenina</taxon>
        <taxon>Ichthyophthirius</taxon>
    </lineage>
</organism>
<dbReference type="OrthoDB" id="63267at2759"/>
<dbReference type="InterPro" id="IPR045270">
    <property type="entry name" value="STKc_AGC"/>
</dbReference>
<keyword evidence="11" id="KW-1185">Reference proteome</keyword>
<protein>
    <submittedName>
        <fullName evidence="10">Protein kinase domain protein</fullName>
        <ecNumber evidence="10">2.7.11.13</ecNumber>
    </submittedName>
</protein>
<dbReference type="SUPFAM" id="SSF56112">
    <property type="entry name" value="Protein kinase-like (PK-like)"/>
    <property type="match status" value="1"/>
</dbReference>
<dbReference type="Gene3D" id="3.30.200.20">
    <property type="entry name" value="Phosphorylase Kinase, domain 1"/>
    <property type="match status" value="1"/>
</dbReference>
<dbReference type="EC" id="2.7.11.13" evidence="10"/>
<reference evidence="10 11" key="1">
    <citation type="submission" date="2011-07" db="EMBL/GenBank/DDBJ databases">
        <authorList>
            <person name="Coyne R."/>
            <person name="Brami D."/>
            <person name="Johnson J."/>
            <person name="Hostetler J."/>
            <person name="Hannick L."/>
            <person name="Clark T."/>
            <person name="Cassidy-Hanley D."/>
            <person name="Inman J."/>
        </authorList>
    </citation>
    <scope>NUCLEOTIDE SEQUENCE [LARGE SCALE GENOMIC DNA]</scope>
    <source>
        <strain evidence="10 11">G5</strain>
    </source>
</reference>
<dbReference type="PANTHER" id="PTHR24351">
    <property type="entry name" value="RIBOSOMAL PROTEIN S6 KINASE"/>
    <property type="match status" value="1"/>
</dbReference>
<proteinExistence type="inferred from homology"/>
<dbReference type="Pfam" id="PF00069">
    <property type="entry name" value="Pkinase"/>
    <property type="match status" value="1"/>
</dbReference>
<name>G0QIY0_ICHMU</name>
<dbReference type="eggNOG" id="KOG0598">
    <property type="taxonomic scope" value="Eukaryota"/>
</dbReference>
<dbReference type="PROSITE" id="PS00107">
    <property type="entry name" value="PROTEIN_KINASE_ATP"/>
    <property type="match status" value="1"/>
</dbReference>
<evidence type="ECO:0000256" key="5">
    <source>
        <dbReference type="ARBA" id="ARBA00022777"/>
    </source>
</evidence>
<dbReference type="SMART" id="SM00220">
    <property type="entry name" value="S_TKc"/>
    <property type="match status" value="1"/>
</dbReference>
<dbReference type="Gene3D" id="1.10.510.10">
    <property type="entry name" value="Transferase(Phosphotransferase) domain 1"/>
    <property type="match status" value="1"/>
</dbReference>
<dbReference type="GO" id="GO:0004697">
    <property type="term" value="F:diacylglycerol-dependent serine/threonine kinase activity"/>
    <property type="evidence" value="ECO:0007669"/>
    <property type="project" value="UniProtKB-EC"/>
</dbReference>
<dbReference type="FunFam" id="1.10.510.10:FF:000210">
    <property type="entry name" value="Non-specific serine/threonine protein kinase"/>
    <property type="match status" value="1"/>
</dbReference>
<evidence type="ECO:0000313" key="10">
    <source>
        <dbReference type="EMBL" id="EGR34865.1"/>
    </source>
</evidence>
<dbReference type="STRING" id="857967.G0QIY0"/>
<evidence type="ECO:0000313" key="11">
    <source>
        <dbReference type="Proteomes" id="UP000008983"/>
    </source>
</evidence>
<dbReference type="FunFam" id="3.30.200.20:FF:000042">
    <property type="entry name" value="Aurora kinase A"/>
    <property type="match status" value="1"/>
</dbReference>